<reference evidence="3 4" key="1">
    <citation type="submission" date="2023-11" db="EMBL/GenBank/DDBJ databases">
        <title>Halocaridina rubra genome assembly.</title>
        <authorList>
            <person name="Smith C."/>
        </authorList>
    </citation>
    <scope>NUCLEOTIDE SEQUENCE [LARGE SCALE GENOMIC DNA]</scope>
    <source>
        <strain evidence="3">EP-1</strain>
        <tissue evidence="3">Whole</tissue>
    </source>
</reference>
<dbReference type="InterPro" id="IPR036964">
    <property type="entry name" value="RASGEF_cat_dom_sf"/>
</dbReference>
<dbReference type="GO" id="GO:0007264">
    <property type="term" value="P:small GTPase-mediated signal transduction"/>
    <property type="evidence" value="ECO:0007669"/>
    <property type="project" value="InterPro"/>
</dbReference>
<dbReference type="GO" id="GO:0005085">
    <property type="term" value="F:guanyl-nucleotide exchange factor activity"/>
    <property type="evidence" value="ECO:0007669"/>
    <property type="project" value="UniProtKB-KW"/>
</dbReference>
<evidence type="ECO:0000313" key="3">
    <source>
        <dbReference type="EMBL" id="KAK7077409.1"/>
    </source>
</evidence>
<keyword evidence="4" id="KW-1185">Reference proteome</keyword>
<name>A0AAN9A7U7_HALRR</name>
<proteinExistence type="predicted"/>
<sequence>MSIICAIFRTECMKTFVAVTILKTADLNERAEIIHRWIEMAIDTKTAMGNLYGFSGIMLGLCMPEVQRLTNTWHTVRQKYTDSAFKFESKLRSTLKAMNECTNPQAPNTSIPHMLPFILLFERDLDDDVYLNQKHGSSVLQWENTAADYGLQMLFTHLQEARAIMENLTLYRRNAEHILSDSCIIDDLTLDMFRCEFHLKFLFGSKGATARSEERHAKFQHVITTLSDNCELPPGVS</sequence>
<dbReference type="InterPro" id="IPR051853">
    <property type="entry name" value="SH2-Ras-GEF_adapter"/>
</dbReference>
<evidence type="ECO:0000256" key="1">
    <source>
        <dbReference type="PROSITE-ProRule" id="PRU00168"/>
    </source>
</evidence>
<dbReference type="Gene3D" id="1.10.840.10">
    <property type="entry name" value="Ras guanine-nucleotide exchange factors catalytic domain"/>
    <property type="match status" value="1"/>
</dbReference>
<dbReference type="PANTHER" id="PTHR14247:SF8">
    <property type="entry name" value="RAS-GEF DOMAIN-CONTAINING PROTEIN"/>
    <property type="match status" value="1"/>
</dbReference>
<dbReference type="PANTHER" id="PTHR14247">
    <property type="entry name" value="BREAST CANCER ANTI-ESTROGEN RESISTANCE PROTEIN 3 HOMOLOG-LIKE PROTEIN"/>
    <property type="match status" value="1"/>
</dbReference>
<protein>
    <submittedName>
        <fullName evidence="3">Src y 2 domain protein</fullName>
    </submittedName>
</protein>
<accession>A0AAN9A7U7</accession>
<dbReference type="AlphaFoldDB" id="A0AAN9A7U7"/>
<evidence type="ECO:0000259" key="2">
    <source>
        <dbReference type="PROSITE" id="PS50009"/>
    </source>
</evidence>
<feature type="domain" description="Ras-GEF" evidence="2">
    <location>
        <begin position="1"/>
        <end position="195"/>
    </location>
</feature>
<comment type="caution">
    <text evidence="3">The sequence shown here is derived from an EMBL/GenBank/DDBJ whole genome shotgun (WGS) entry which is preliminary data.</text>
</comment>
<evidence type="ECO:0000313" key="4">
    <source>
        <dbReference type="Proteomes" id="UP001381693"/>
    </source>
</evidence>
<organism evidence="3 4">
    <name type="scientific">Halocaridina rubra</name>
    <name type="common">Hawaiian red shrimp</name>
    <dbReference type="NCBI Taxonomy" id="373956"/>
    <lineage>
        <taxon>Eukaryota</taxon>
        <taxon>Metazoa</taxon>
        <taxon>Ecdysozoa</taxon>
        <taxon>Arthropoda</taxon>
        <taxon>Crustacea</taxon>
        <taxon>Multicrustacea</taxon>
        <taxon>Malacostraca</taxon>
        <taxon>Eumalacostraca</taxon>
        <taxon>Eucarida</taxon>
        <taxon>Decapoda</taxon>
        <taxon>Pleocyemata</taxon>
        <taxon>Caridea</taxon>
        <taxon>Atyoidea</taxon>
        <taxon>Atyidae</taxon>
        <taxon>Halocaridina</taxon>
    </lineage>
</organism>
<dbReference type="SUPFAM" id="SSF48366">
    <property type="entry name" value="Ras GEF"/>
    <property type="match status" value="1"/>
</dbReference>
<dbReference type="Pfam" id="PF00617">
    <property type="entry name" value="RasGEF"/>
    <property type="match status" value="1"/>
</dbReference>
<dbReference type="EMBL" id="JAXCGZ010008936">
    <property type="protein sequence ID" value="KAK7077409.1"/>
    <property type="molecule type" value="Genomic_DNA"/>
</dbReference>
<gene>
    <name evidence="3" type="primary">BCAR3_1</name>
    <name evidence="3" type="ORF">SK128_022911</name>
</gene>
<dbReference type="InterPro" id="IPR023578">
    <property type="entry name" value="Ras_GEF_dom_sf"/>
</dbReference>
<dbReference type="Proteomes" id="UP001381693">
    <property type="component" value="Unassembled WGS sequence"/>
</dbReference>
<dbReference type="InterPro" id="IPR001895">
    <property type="entry name" value="RASGEF_cat_dom"/>
</dbReference>
<keyword evidence="1" id="KW-0344">Guanine-nucleotide releasing factor</keyword>
<dbReference type="PROSITE" id="PS50009">
    <property type="entry name" value="RASGEF_CAT"/>
    <property type="match status" value="1"/>
</dbReference>